<dbReference type="EMBL" id="KV417322">
    <property type="protein sequence ID" value="KZO91524.1"/>
    <property type="molecule type" value="Genomic_DNA"/>
</dbReference>
<evidence type="ECO:0000256" key="1">
    <source>
        <dbReference type="ARBA" id="ARBA00022737"/>
    </source>
</evidence>
<dbReference type="PANTHER" id="PTHR45641">
    <property type="entry name" value="TETRATRICOPEPTIDE REPEAT PROTEIN (AFU_ORTHOLOGUE AFUA_6G03870)"/>
    <property type="match status" value="1"/>
</dbReference>
<dbReference type="Gene3D" id="3.40.50.300">
    <property type="entry name" value="P-loop containing nucleotide triphosphate hydrolases"/>
    <property type="match status" value="1"/>
</dbReference>
<dbReference type="Proteomes" id="UP000076738">
    <property type="component" value="Unassembled WGS sequence"/>
</dbReference>
<dbReference type="InterPro" id="IPR049945">
    <property type="entry name" value="AAA_22"/>
</dbReference>
<evidence type="ECO:0000259" key="4">
    <source>
        <dbReference type="SMART" id="SM00382"/>
    </source>
</evidence>
<organism evidence="5 6">
    <name type="scientific">Calocera viscosa (strain TUFC12733)</name>
    <dbReference type="NCBI Taxonomy" id="1330018"/>
    <lineage>
        <taxon>Eukaryota</taxon>
        <taxon>Fungi</taxon>
        <taxon>Dikarya</taxon>
        <taxon>Basidiomycota</taxon>
        <taxon>Agaricomycotina</taxon>
        <taxon>Dacrymycetes</taxon>
        <taxon>Dacrymycetales</taxon>
        <taxon>Dacrymycetaceae</taxon>
        <taxon>Calocera</taxon>
    </lineage>
</organism>
<dbReference type="PANTHER" id="PTHR45641:SF1">
    <property type="entry name" value="AAA+ ATPASE DOMAIN-CONTAINING PROTEIN"/>
    <property type="match status" value="1"/>
</dbReference>
<dbReference type="InterPro" id="IPR019734">
    <property type="entry name" value="TPR_rpt"/>
</dbReference>
<dbReference type="Gene3D" id="1.25.40.10">
    <property type="entry name" value="Tetratricopeptide repeat domain"/>
    <property type="match status" value="3"/>
</dbReference>
<evidence type="ECO:0000256" key="2">
    <source>
        <dbReference type="ARBA" id="ARBA00022803"/>
    </source>
</evidence>
<keyword evidence="1" id="KW-0677">Repeat</keyword>
<dbReference type="Pfam" id="PF13424">
    <property type="entry name" value="TPR_12"/>
    <property type="match status" value="4"/>
</dbReference>
<dbReference type="SMART" id="SM00028">
    <property type="entry name" value="TPR"/>
    <property type="match status" value="10"/>
</dbReference>
<feature type="region of interest" description="Disordered" evidence="3">
    <location>
        <begin position="1"/>
        <end position="20"/>
    </location>
</feature>
<dbReference type="InterPro" id="IPR027417">
    <property type="entry name" value="P-loop_NTPase"/>
</dbReference>
<feature type="domain" description="AAA+ ATPase" evidence="4">
    <location>
        <begin position="53"/>
        <end position="207"/>
    </location>
</feature>
<evidence type="ECO:0000256" key="3">
    <source>
        <dbReference type="SAM" id="MobiDB-lite"/>
    </source>
</evidence>
<evidence type="ECO:0000313" key="6">
    <source>
        <dbReference type="Proteomes" id="UP000076738"/>
    </source>
</evidence>
<feature type="compositionally biased region" description="Polar residues" evidence="3">
    <location>
        <begin position="1"/>
        <end position="14"/>
    </location>
</feature>
<protein>
    <submittedName>
        <fullName evidence="5">TPR-like protein</fullName>
    </submittedName>
</protein>
<proteinExistence type="predicted"/>
<accession>A0A167HDY9</accession>
<keyword evidence="6" id="KW-1185">Reference proteome</keyword>
<dbReference type="Pfam" id="PF13374">
    <property type="entry name" value="TPR_10"/>
    <property type="match status" value="1"/>
</dbReference>
<dbReference type="GO" id="GO:0016887">
    <property type="term" value="F:ATP hydrolysis activity"/>
    <property type="evidence" value="ECO:0007669"/>
    <property type="project" value="InterPro"/>
</dbReference>
<keyword evidence="2" id="KW-0802">TPR repeat</keyword>
<dbReference type="InterPro" id="IPR011990">
    <property type="entry name" value="TPR-like_helical_dom_sf"/>
</dbReference>
<dbReference type="InterPro" id="IPR003593">
    <property type="entry name" value="AAA+_ATPase"/>
</dbReference>
<dbReference type="OrthoDB" id="431454at2759"/>
<dbReference type="SMART" id="SM00382">
    <property type="entry name" value="AAA"/>
    <property type="match status" value="1"/>
</dbReference>
<gene>
    <name evidence="5" type="ORF">CALVIDRAFT_521605</name>
</gene>
<dbReference type="CDD" id="cd00009">
    <property type="entry name" value="AAA"/>
    <property type="match status" value="1"/>
</dbReference>
<evidence type="ECO:0000313" key="5">
    <source>
        <dbReference type="EMBL" id="KZO91524.1"/>
    </source>
</evidence>
<dbReference type="STRING" id="1330018.A0A167HDY9"/>
<dbReference type="SUPFAM" id="SSF52540">
    <property type="entry name" value="P-loop containing nucleoside triphosphate hydrolases"/>
    <property type="match status" value="1"/>
</dbReference>
<reference evidence="5 6" key="1">
    <citation type="journal article" date="2016" name="Mol. Biol. Evol.">
        <title>Comparative Genomics of Early-Diverging Mushroom-Forming Fungi Provides Insights into the Origins of Lignocellulose Decay Capabilities.</title>
        <authorList>
            <person name="Nagy L.G."/>
            <person name="Riley R."/>
            <person name="Tritt A."/>
            <person name="Adam C."/>
            <person name="Daum C."/>
            <person name="Floudas D."/>
            <person name="Sun H."/>
            <person name="Yadav J.S."/>
            <person name="Pangilinan J."/>
            <person name="Larsson K.H."/>
            <person name="Matsuura K."/>
            <person name="Barry K."/>
            <person name="Labutti K."/>
            <person name="Kuo R."/>
            <person name="Ohm R.A."/>
            <person name="Bhattacharya S.S."/>
            <person name="Shirouzu T."/>
            <person name="Yoshinaga Y."/>
            <person name="Martin F.M."/>
            <person name="Grigoriev I.V."/>
            <person name="Hibbett D.S."/>
        </authorList>
    </citation>
    <scope>NUCLEOTIDE SEQUENCE [LARGE SCALE GENOMIC DNA]</scope>
    <source>
        <strain evidence="5 6">TUFC12733</strain>
    </source>
</reference>
<name>A0A167HDY9_CALVF</name>
<dbReference type="SUPFAM" id="SSF48452">
    <property type="entry name" value="TPR-like"/>
    <property type="match status" value="3"/>
</dbReference>
<dbReference type="Pfam" id="PF13401">
    <property type="entry name" value="AAA_22"/>
    <property type="match status" value="1"/>
</dbReference>
<sequence length="956" mass="104583">MLSTLSLSPQNRIPTASRGPWQLPNCELPPKPQIFFGRDGEVELLVQALVDYSATHLAILGPGGMGKTTTATAVLHNEAVVRKFSSRRIFISCEGITSAHGILMAIAKILKLADHEDCRQAVLRLVSSISLPILLFLDNLESAWDSEDQPAVEEMLAELANIRHLSLMVTMRGTVRPSQVDWTHPVSQALQPLALDAARQIFVTISRRVDPTRDVDKLLALLDGLPLAITLMAFQGQVSTAQELMKAYDNEKTQLLRRGRNRRLTSVEVSIEVSLNCMTMQQHPEALELLGLLCLLPEGMGIRKMADAVPSLERPGEAARTLEQVALASGHRDRLRILSPIRDFILMSKPPNGRHLDELRDYFMGLCSRADNVGTATGKQNAEFLSIELGNITSVLVHFWKALPDGDNIPRLFSATRQAAHFSSMCSRGDPTTLLAEAQRRLDVMQYRHEAAECRRRLGDVLHSHCRYAEAITMLGEAKLGFGAADRPLGAAQCTLRLGNVLRMQSRYTEAVPMLEEAKLAFEAIGEPQGAAHCTQSLGDVLRMQCRYTEAVPTLEEAKLAFEAIGDALGAAQCTESLGEVLRMQSRYTEAVPMLEEAKLAFEAIGQPLGVAQCTQILGDCTHRLGDVLYEQSRYPEAVAMLEEAKFAFEAIGQPLGAAQCTLRLGNVLNMQSRYTEAVALLEEARLAFKAIDEPLGAAQCTLRLGNVLRMQYRYPEAVAMLEEAKLAFEAVGQPLGVAQCTQRLGNVLHMQSRFTEAVAMLEEAKLAFEAIGDPLGAAQCTQSLGEVLRMQSRYTEAVPMLEEAKLAFEAIGEPHGAAQCTQSLGNVLIMQSRYTEAVAMLEEAQLVFQALGEPLGAAQCTQSMGNVLRRQSRCAEAVPMLEEAKLAFQAIGEPLGAVQCMQSLGDILRMQSRDAEAVPILEEAKLAFEAIGDPLGAAWCRLVHSMPGPHPVEPR</sequence>
<dbReference type="AlphaFoldDB" id="A0A167HDY9"/>